<dbReference type="EMBL" id="BGZK01000769">
    <property type="protein sequence ID" value="GBP59723.1"/>
    <property type="molecule type" value="Genomic_DNA"/>
</dbReference>
<organism evidence="1 2">
    <name type="scientific">Eumeta variegata</name>
    <name type="common">Bagworm moth</name>
    <name type="synonym">Eumeta japonica</name>
    <dbReference type="NCBI Taxonomy" id="151549"/>
    <lineage>
        <taxon>Eukaryota</taxon>
        <taxon>Metazoa</taxon>
        <taxon>Ecdysozoa</taxon>
        <taxon>Arthropoda</taxon>
        <taxon>Hexapoda</taxon>
        <taxon>Insecta</taxon>
        <taxon>Pterygota</taxon>
        <taxon>Neoptera</taxon>
        <taxon>Endopterygota</taxon>
        <taxon>Lepidoptera</taxon>
        <taxon>Glossata</taxon>
        <taxon>Ditrysia</taxon>
        <taxon>Tineoidea</taxon>
        <taxon>Psychidae</taxon>
        <taxon>Oiketicinae</taxon>
        <taxon>Eumeta</taxon>
    </lineage>
</organism>
<accession>A0A4C1X990</accession>
<reference evidence="1 2" key="1">
    <citation type="journal article" date="2019" name="Commun. Biol.">
        <title>The bagworm genome reveals a unique fibroin gene that provides high tensile strength.</title>
        <authorList>
            <person name="Kono N."/>
            <person name="Nakamura H."/>
            <person name="Ohtoshi R."/>
            <person name="Tomita M."/>
            <person name="Numata K."/>
            <person name="Arakawa K."/>
        </authorList>
    </citation>
    <scope>NUCLEOTIDE SEQUENCE [LARGE SCALE GENOMIC DNA]</scope>
</reference>
<dbReference type="AlphaFoldDB" id="A0A4C1X990"/>
<dbReference type="Proteomes" id="UP000299102">
    <property type="component" value="Unassembled WGS sequence"/>
</dbReference>
<proteinExistence type="predicted"/>
<comment type="caution">
    <text evidence="1">The sequence shown here is derived from an EMBL/GenBank/DDBJ whole genome shotgun (WGS) entry which is preliminary data.</text>
</comment>
<name>A0A4C1X990_EUMVA</name>
<sequence length="108" mass="12147">MLPKHYLQVGLYNPRFLAKNHDELLLAVMQHALDMITINELWLLPNEEGSAPSLPGFTLHSAPRPRTGCGGQGGGVVFYVRRLIRVRICEHPVCDCRTHVLKFNTATK</sequence>
<evidence type="ECO:0000313" key="1">
    <source>
        <dbReference type="EMBL" id="GBP59723.1"/>
    </source>
</evidence>
<keyword evidence="2" id="KW-1185">Reference proteome</keyword>
<evidence type="ECO:0000313" key="2">
    <source>
        <dbReference type="Proteomes" id="UP000299102"/>
    </source>
</evidence>
<gene>
    <name evidence="1" type="ORF">EVAR_36508_1</name>
</gene>
<dbReference type="OrthoDB" id="416454at2759"/>
<protein>
    <submittedName>
        <fullName evidence="1">Uncharacterized protein</fullName>
    </submittedName>
</protein>